<dbReference type="OrthoDB" id="17764at2"/>
<dbReference type="Proteomes" id="UP000001505">
    <property type="component" value="Chromosome"/>
</dbReference>
<dbReference type="EMBL" id="CP001928">
    <property type="protein sequence ID" value="ADI38181.1"/>
    <property type="molecule type" value="Genomic_DNA"/>
</dbReference>
<evidence type="ECO:0000256" key="2">
    <source>
        <dbReference type="ARBA" id="ARBA00022884"/>
    </source>
</evidence>
<feature type="domain" description="Large ribosomal subunit protein bL25 beta" evidence="7">
    <location>
        <begin position="102"/>
        <end position="185"/>
    </location>
</feature>
<dbReference type="HAMAP" id="MF_01334">
    <property type="entry name" value="Ribosomal_bL25_CTC"/>
    <property type="match status" value="1"/>
</dbReference>
<dbReference type="InterPro" id="IPR020930">
    <property type="entry name" value="Ribosomal_uL5_bac-type"/>
</dbReference>
<dbReference type="SUPFAM" id="SSF50715">
    <property type="entry name" value="Ribosomal protein L25-like"/>
    <property type="match status" value="1"/>
</dbReference>
<dbReference type="HOGENOM" id="CLU_075939_2_1_0"/>
<evidence type="ECO:0000256" key="5">
    <source>
        <dbReference type="HAMAP-Rule" id="MF_01334"/>
    </source>
</evidence>
<dbReference type="PANTHER" id="PTHR33284">
    <property type="entry name" value="RIBOSOMAL PROTEIN L25/GLN-TRNA SYNTHETASE, ANTI-CODON-BINDING DOMAIN-CONTAINING PROTEIN"/>
    <property type="match status" value="1"/>
</dbReference>
<name>D6YVM0_WADCW</name>
<gene>
    <name evidence="5 8" type="primary">rplY</name>
    <name evidence="5" type="synonym">ctc</name>
    <name evidence="8" type="ordered locus">wcw_0815</name>
</gene>
<dbReference type="GO" id="GO:0006412">
    <property type="term" value="P:translation"/>
    <property type="evidence" value="ECO:0007669"/>
    <property type="project" value="UniProtKB-UniRule"/>
</dbReference>
<keyword evidence="2 5" id="KW-0694">RNA-binding</keyword>
<evidence type="ECO:0000313" key="8">
    <source>
        <dbReference type="EMBL" id="ADI38181.1"/>
    </source>
</evidence>
<organism evidence="8 9">
    <name type="scientific">Waddlia chondrophila (strain ATCC VR-1470 / WSU 86-1044)</name>
    <dbReference type="NCBI Taxonomy" id="716544"/>
    <lineage>
        <taxon>Bacteria</taxon>
        <taxon>Pseudomonadati</taxon>
        <taxon>Chlamydiota</taxon>
        <taxon>Chlamydiia</taxon>
        <taxon>Parachlamydiales</taxon>
        <taxon>Waddliaceae</taxon>
        <taxon>Waddlia</taxon>
    </lineage>
</organism>
<dbReference type="InterPro" id="IPR029751">
    <property type="entry name" value="Ribosomal_L25_dom"/>
</dbReference>
<dbReference type="STRING" id="716544.wcw_0815"/>
<dbReference type="Gene3D" id="2.170.120.20">
    <property type="entry name" value="Ribosomal protein L25, beta domain"/>
    <property type="match status" value="1"/>
</dbReference>
<dbReference type="RefSeq" id="WP_013181899.1">
    <property type="nucleotide sequence ID" value="NC_014225.1"/>
</dbReference>
<keyword evidence="3 5" id="KW-0689">Ribosomal protein</keyword>
<sequence>MKLKFEQRTAEKKSDSRSLRNLGKIPAVLYVRGKDSEAIAVDAADFETVLRTVKKGRLSTTKLALVDGTGKERNVLVKDIQYHVTTYNVLHLDFEELLDNVKIKVKVPIECVGEVDCVGIKLGGVLRRVIRYLRVHCLPKDLPEFFKMDVKTLGLKESRKLSDLEIPETVRPLMDLNEVAVTIAKR</sequence>
<dbReference type="PANTHER" id="PTHR33284:SF1">
    <property type="entry name" value="RIBOSOMAL PROTEIN L25_GLN-TRNA SYNTHETASE, ANTI-CODON-BINDING DOMAIN-CONTAINING PROTEIN"/>
    <property type="match status" value="1"/>
</dbReference>
<evidence type="ECO:0000256" key="3">
    <source>
        <dbReference type="ARBA" id="ARBA00022980"/>
    </source>
</evidence>
<dbReference type="Gene3D" id="2.40.240.10">
    <property type="entry name" value="Ribosomal Protein L25, Chain P"/>
    <property type="match status" value="1"/>
</dbReference>
<dbReference type="InterPro" id="IPR037121">
    <property type="entry name" value="Ribosomal_bL25_C"/>
</dbReference>
<keyword evidence="9" id="KW-1185">Reference proteome</keyword>
<evidence type="ECO:0000256" key="1">
    <source>
        <dbReference type="ARBA" id="ARBA00022730"/>
    </source>
</evidence>
<comment type="function">
    <text evidence="5">This is one of the proteins that binds to the 5S RNA in the ribosome where it forms part of the central protuberance.</text>
</comment>
<comment type="similarity">
    <text evidence="5">Belongs to the bacterial ribosomal protein bL25 family. CTC subfamily.</text>
</comment>
<dbReference type="KEGG" id="wch:wcw_0815"/>
<dbReference type="CDD" id="cd00495">
    <property type="entry name" value="Ribosomal_L25_TL5_CTC"/>
    <property type="match status" value="1"/>
</dbReference>
<dbReference type="Pfam" id="PF01386">
    <property type="entry name" value="Ribosomal_L25p"/>
    <property type="match status" value="1"/>
</dbReference>
<dbReference type="InterPro" id="IPR001021">
    <property type="entry name" value="Ribosomal_bL25_long"/>
</dbReference>
<dbReference type="InterPro" id="IPR020056">
    <property type="entry name" value="Rbsml_bL25/Gln-tRNA_synth_N"/>
</dbReference>
<evidence type="ECO:0000259" key="6">
    <source>
        <dbReference type="Pfam" id="PF01386"/>
    </source>
</evidence>
<dbReference type="GO" id="GO:0003735">
    <property type="term" value="F:structural constituent of ribosome"/>
    <property type="evidence" value="ECO:0007669"/>
    <property type="project" value="InterPro"/>
</dbReference>
<keyword evidence="1 5" id="KW-0699">rRNA-binding</keyword>
<evidence type="ECO:0000256" key="4">
    <source>
        <dbReference type="ARBA" id="ARBA00023274"/>
    </source>
</evidence>
<feature type="domain" description="Large ribosomal subunit protein bL25 L25" evidence="6">
    <location>
        <begin position="3"/>
        <end position="94"/>
    </location>
</feature>
<evidence type="ECO:0000313" key="9">
    <source>
        <dbReference type="Proteomes" id="UP000001505"/>
    </source>
</evidence>
<dbReference type="AlphaFoldDB" id="D6YVM0"/>
<dbReference type="Pfam" id="PF14693">
    <property type="entry name" value="Ribosomal_TL5_C"/>
    <property type="match status" value="1"/>
</dbReference>
<dbReference type="NCBIfam" id="NF004129">
    <property type="entry name" value="PRK05618.1-4"/>
    <property type="match status" value="1"/>
</dbReference>
<dbReference type="NCBIfam" id="TIGR00731">
    <property type="entry name" value="bL25_bact_ctc"/>
    <property type="match status" value="1"/>
</dbReference>
<dbReference type="GO" id="GO:0022625">
    <property type="term" value="C:cytosolic large ribosomal subunit"/>
    <property type="evidence" value="ECO:0007669"/>
    <property type="project" value="TreeGrafter"/>
</dbReference>
<dbReference type="GO" id="GO:0008097">
    <property type="term" value="F:5S rRNA binding"/>
    <property type="evidence" value="ECO:0007669"/>
    <property type="project" value="InterPro"/>
</dbReference>
<evidence type="ECO:0000259" key="7">
    <source>
        <dbReference type="Pfam" id="PF14693"/>
    </source>
</evidence>
<dbReference type="InterPro" id="IPR020057">
    <property type="entry name" value="Ribosomal_bL25_b-dom"/>
</dbReference>
<accession>D6YVM0</accession>
<proteinExistence type="inferred from homology"/>
<dbReference type="eggNOG" id="COG1825">
    <property type="taxonomic scope" value="Bacteria"/>
</dbReference>
<dbReference type="InterPro" id="IPR011035">
    <property type="entry name" value="Ribosomal_bL25/Gln-tRNA_synth"/>
</dbReference>
<protein>
    <recommendedName>
        <fullName evidence="5">Large ribosomal subunit protein bL25</fullName>
    </recommendedName>
    <alternativeName>
        <fullName evidence="5">General stress protein CTC</fullName>
    </alternativeName>
</protein>
<keyword evidence="4 5" id="KW-0687">Ribonucleoprotein</keyword>
<reference evidence="8 9" key="1">
    <citation type="journal article" date="2010" name="PLoS ONE">
        <title>The Waddlia genome: a window into chlamydial biology.</title>
        <authorList>
            <person name="Bertelli C."/>
            <person name="Collyn F."/>
            <person name="Croxatto A."/>
            <person name="Ruckert C."/>
            <person name="Polkinghorne A."/>
            <person name="Kebbi-Beghdadi C."/>
            <person name="Goesmann A."/>
            <person name="Vaughan L."/>
            <person name="Greub G."/>
        </authorList>
    </citation>
    <scope>NUCLEOTIDE SEQUENCE [LARGE SCALE GENOMIC DNA]</scope>
    <source>
        <strain evidence="9">ATCC VR-1470 / WSU 86-1044</strain>
    </source>
</reference>
<comment type="subunit">
    <text evidence="5">Part of the 50S ribosomal subunit; part of the 5S rRNA/L5/L18/L25 subcomplex. Contacts the 5S rRNA. Binds to the 5S rRNA independently of L5 and L18.</text>
</comment>